<reference evidence="1 2" key="1">
    <citation type="submission" date="2020-02" db="EMBL/GenBank/DDBJ databases">
        <authorList>
            <person name="Ferguson B K."/>
        </authorList>
    </citation>
    <scope>NUCLEOTIDE SEQUENCE [LARGE SCALE GENOMIC DNA]</scope>
</reference>
<proteinExistence type="predicted"/>
<organism evidence="1 2">
    <name type="scientific">Nesidiocoris tenuis</name>
    <dbReference type="NCBI Taxonomy" id="355587"/>
    <lineage>
        <taxon>Eukaryota</taxon>
        <taxon>Metazoa</taxon>
        <taxon>Ecdysozoa</taxon>
        <taxon>Arthropoda</taxon>
        <taxon>Hexapoda</taxon>
        <taxon>Insecta</taxon>
        <taxon>Pterygota</taxon>
        <taxon>Neoptera</taxon>
        <taxon>Paraneoptera</taxon>
        <taxon>Hemiptera</taxon>
        <taxon>Heteroptera</taxon>
        <taxon>Panheteroptera</taxon>
        <taxon>Cimicomorpha</taxon>
        <taxon>Miridae</taxon>
        <taxon>Dicyphina</taxon>
        <taxon>Nesidiocoris</taxon>
    </lineage>
</organism>
<sequence>MADEGFKVIKFSIFKWWTTFYNRKTMYFPIVLILYAWKISDAAEVEYFKMTQIDKGDALPCLHTESEGDREEKFKFKLDGHEYEEHWQDLYNKPSMCGKCMVCAALAFELVKTFSKDPQEESRSEVSREDELAVACDRSLPSFRMWEVAGGRLKFFGRRTVNARQARHREPLGPAIAYVCENLRNATTGAELKQLWNEEGTRHFISNLCFDPLSHTGLGSCQGLLRKTKGLHRLKVFDSAQFFA</sequence>
<evidence type="ECO:0000313" key="1">
    <source>
        <dbReference type="EMBL" id="CAB0020961.1"/>
    </source>
</evidence>
<dbReference type="OrthoDB" id="10540537at2759"/>
<dbReference type="AlphaFoldDB" id="A0A6H5I015"/>
<gene>
    <name evidence="1" type="ORF">NTEN_LOCUS24486</name>
</gene>
<accession>A0A6H5I015</accession>
<dbReference type="EMBL" id="CADCXU010036131">
    <property type="protein sequence ID" value="CAB0020961.1"/>
    <property type="molecule type" value="Genomic_DNA"/>
</dbReference>
<keyword evidence="2" id="KW-1185">Reference proteome</keyword>
<evidence type="ECO:0000313" key="2">
    <source>
        <dbReference type="Proteomes" id="UP000479000"/>
    </source>
</evidence>
<name>A0A6H5I015_9HEMI</name>
<dbReference type="Proteomes" id="UP000479000">
    <property type="component" value="Unassembled WGS sequence"/>
</dbReference>
<protein>
    <submittedName>
        <fullName evidence="1">Uncharacterized protein</fullName>
    </submittedName>
</protein>